<dbReference type="InterPro" id="IPR038765">
    <property type="entry name" value="Papain-like_cys_pep_sf"/>
</dbReference>
<keyword evidence="20" id="KW-1185">Reference proteome</keyword>
<dbReference type="PROSITE" id="PS50235">
    <property type="entry name" value="USP_3"/>
    <property type="match status" value="1"/>
</dbReference>
<dbReference type="CTD" id="85015"/>
<dbReference type="EC" id="3.4.19.12" evidence="15"/>
<sequence>MRLKDPFSLKAADMTKRTNKPRKPRDEESSDEVSGLTCQHVSKAVDLSSVKKSVLSSVWLVCSECLKERTMIDGEPAASHDILVCLKCGFQGCNHTGIQHAVKHYQAFHPESHCITISLSTWKAWCFECNEELSTHCNKKALAQSLDFLQKHSVKATSAASPKIIKLREEPSDYTEPPRGKSPVINSTLVPVKGINNLGNTCFFNAVMQNLSQTHMLIDLIQEVKEKGYKLRICPPVETNLSPLTVTLPSPEPLTAAMFLFLQSMKESGKGPINPKILFNQLCQKAPRFKGYQQQDSQELLHYLLDSIRVEETKRVKAGILKAFNNPTEKTADEETKRQVKAYGKEGVKMNFVDRIFVGELTNTIMCEECEHISTVKEAFIDISLPIIEERMSKPSNPGRLGKGSREQDTHMAHSDQVLSAAHSVNRNTRKLSGQKQQSRRASSSVEEKGAGCGAERPEEEVVAGGSARGVTVCKMAAAGSLSDGSERDSGAQDSSNDADSEASESEWAPRTSSSSHGHGHMSTPSSTSTLTPSPTPISASSPTSSSSTRQGGPVEQLVTAVSKVNLGFSSGDCSPSTHCSPEELGETQSRDNLHHQHHQGAFQALSHSYTPSSKECSIQSCLHQFTSVELLMGNNKLLCESCTERRQKQLRKSSSADKKVEKIYTSARKQMLISSLPPVITLHLKRFHQAGMNLRKVNRHVDFPLILDLAPFCSASCKNLAAGERVLYSLYGIVEHSGSMRGGHYTAYVKVRTPQRKTDQHHRNLSGAREASSSSQGQWVYVSDTTVQSVPESRVLNSQAYLLFYEEML</sequence>
<dbReference type="FunFam" id="3.90.70.10:FF:000102">
    <property type="entry name" value="Ubiquitinyl hydrolase 1"/>
    <property type="match status" value="1"/>
</dbReference>
<dbReference type="GO" id="GO:0004843">
    <property type="term" value="F:cysteine-type deubiquitinase activity"/>
    <property type="evidence" value="ECO:0007669"/>
    <property type="project" value="UniProtKB-UniRule"/>
</dbReference>
<keyword evidence="7" id="KW-0479">Metal-binding</keyword>
<dbReference type="GO" id="GO:0005634">
    <property type="term" value="C:nucleus"/>
    <property type="evidence" value="ECO:0007669"/>
    <property type="project" value="UniProtKB-SubCell"/>
</dbReference>
<keyword evidence="11 15" id="KW-0788">Thiol protease</keyword>
<dbReference type="GO" id="GO:0006508">
    <property type="term" value="P:proteolysis"/>
    <property type="evidence" value="ECO:0007669"/>
    <property type="project" value="UniProtKB-KW"/>
</dbReference>
<keyword evidence="8 14" id="KW-0863">Zinc-finger</keyword>
<dbReference type="KEGG" id="lcf:108887426"/>
<feature type="domain" description="USP" evidence="17">
    <location>
        <begin position="193"/>
        <end position="809"/>
    </location>
</feature>
<dbReference type="SUPFAM" id="SSF54001">
    <property type="entry name" value="Cysteine proteinases"/>
    <property type="match status" value="1"/>
</dbReference>
<evidence type="ECO:0000256" key="4">
    <source>
        <dbReference type="ARBA" id="ARBA00004496"/>
    </source>
</evidence>
<dbReference type="AlphaFoldDB" id="A0A4W6E534"/>
<evidence type="ECO:0000256" key="15">
    <source>
        <dbReference type="RuleBase" id="RU366025"/>
    </source>
</evidence>
<dbReference type="PROSITE" id="PS50271">
    <property type="entry name" value="ZF_UBP"/>
    <property type="match status" value="1"/>
</dbReference>
<keyword evidence="5" id="KW-0963">Cytoplasm</keyword>
<dbReference type="InterPro" id="IPR001607">
    <property type="entry name" value="Znf_UBP"/>
</dbReference>
<dbReference type="GO" id="GO:0008270">
    <property type="term" value="F:zinc ion binding"/>
    <property type="evidence" value="ECO:0007669"/>
    <property type="project" value="UniProtKB-KW"/>
</dbReference>
<dbReference type="Gene3D" id="3.90.70.10">
    <property type="entry name" value="Cysteine proteinases"/>
    <property type="match status" value="2"/>
</dbReference>
<keyword evidence="12" id="KW-0862">Zinc</keyword>
<feature type="region of interest" description="Disordered" evidence="16">
    <location>
        <begin position="1"/>
        <end position="34"/>
    </location>
</feature>
<dbReference type="GeneTree" id="ENSGT00940000157719"/>
<keyword evidence="10 15" id="KW-0378">Hydrolase</keyword>
<reference evidence="21" key="2">
    <citation type="submission" date="2025-04" db="UniProtKB">
        <authorList>
            <consortium name="RefSeq"/>
        </authorList>
    </citation>
    <scope>IDENTIFICATION</scope>
    <source>
        <tissue evidence="21">Brain</tissue>
    </source>
</reference>
<dbReference type="Proteomes" id="UP000314980">
    <property type="component" value="Unassembled WGS sequence"/>
</dbReference>
<evidence type="ECO:0000256" key="3">
    <source>
        <dbReference type="ARBA" id="ARBA00004437"/>
    </source>
</evidence>
<keyword evidence="6 15" id="KW-0645">Protease</keyword>
<dbReference type="InterPro" id="IPR018200">
    <property type="entry name" value="USP_CS"/>
</dbReference>
<accession>A0A4W6E534</accession>
<evidence type="ECO:0000313" key="19">
    <source>
        <dbReference type="Ensembl" id="ENSLCAP00010032656.1"/>
    </source>
</evidence>
<dbReference type="InterPro" id="IPR028889">
    <property type="entry name" value="USP"/>
</dbReference>
<dbReference type="InterPro" id="IPR001394">
    <property type="entry name" value="Peptidase_C19_UCH"/>
</dbReference>
<protein>
    <recommendedName>
        <fullName evidence="15">Ubiquitin carboxyl-terminal hydrolase</fullName>
        <ecNumber evidence="15">3.4.19.12</ecNumber>
    </recommendedName>
</protein>
<feature type="region of interest" description="Disordered" evidence="16">
    <location>
        <begin position="391"/>
        <end position="467"/>
    </location>
</feature>
<dbReference type="Gene3D" id="3.30.40.10">
    <property type="entry name" value="Zinc/RING finger domain, C3HC4 (zinc finger)"/>
    <property type="match status" value="1"/>
</dbReference>
<evidence type="ECO:0000313" key="20">
    <source>
        <dbReference type="Proteomes" id="UP000314980"/>
    </source>
</evidence>
<comment type="subcellular location">
    <subcellularLocation>
        <location evidence="4">Cytoplasm</location>
    </subcellularLocation>
    <subcellularLocation>
        <location evidence="2">Nucleus</location>
    </subcellularLocation>
    <subcellularLocation>
        <location evidence="3">Photoreceptor inner segment</location>
    </subcellularLocation>
</comment>
<evidence type="ECO:0000256" key="6">
    <source>
        <dbReference type="ARBA" id="ARBA00022670"/>
    </source>
</evidence>
<dbReference type="GO" id="GO:0016579">
    <property type="term" value="P:protein deubiquitination"/>
    <property type="evidence" value="ECO:0007669"/>
    <property type="project" value="InterPro"/>
</dbReference>
<reference evidence="19" key="3">
    <citation type="submission" date="2025-05" db="UniProtKB">
        <authorList>
            <consortium name="Ensembl"/>
        </authorList>
    </citation>
    <scope>IDENTIFICATION</scope>
</reference>
<feature type="compositionally biased region" description="Low complexity" evidence="16">
    <location>
        <begin position="512"/>
        <end position="549"/>
    </location>
</feature>
<dbReference type="Pfam" id="PF02148">
    <property type="entry name" value="zf-UBP"/>
    <property type="match status" value="1"/>
</dbReference>
<evidence type="ECO:0000259" key="18">
    <source>
        <dbReference type="PROSITE" id="PS50271"/>
    </source>
</evidence>
<dbReference type="PROSITE" id="PS00973">
    <property type="entry name" value="USP_2"/>
    <property type="match status" value="1"/>
</dbReference>
<dbReference type="GeneID" id="108887426"/>
<dbReference type="InterPro" id="IPR050185">
    <property type="entry name" value="Ub_carboxyl-term_hydrolase"/>
</dbReference>
<dbReference type="PANTHER" id="PTHR21646">
    <property type="entry name" value="UBIQUITIN CARBOXYL-TERMINAL HYDROLASE"/>
    <property type="match status" value="1"/>
</dbReference>
<evidence type="ECO:0000256" key="16">
    <source>
        <dbReference type="SAM" id="MobiDB-lite"/>
    </source>
</evidence>
<evidence type="ECO:0000256" key="9">
    <source>
        <dbReference type="ARBA" id="ARBA00022786"/>
    </source>
</evidence>
<dbReference type="Pfam" id="PF00443">
    <property type="entry name" value="UCH"/>
    <property type="match status" value="1"/>
</dbReference>
<dbReference type="FunFam" id="3.90.70.10:FF:000129">
    <property type="entry name" value="Ubiquitinyl hydrolase 1"/>
    <property type="match status" value="1"/>
</dbReference>
<keyword evidence="13" id="KW-0539">Nucleus</keyword>
<dbReference type="CDD" id="cd02667">
    <property type="entry name" value="Peptidase_C19K"/>
    <property type="match status" value="1"/>
</dbReference>
<dbReference type="GO" id="GO:0005737">
    <property type="term" value="C:cytoplasm"/>
    <property type="evidence" value="ECO:0007669"/>
    <property type="project" value="UniProtKB-SubCell"/>
</dbReference>
<evidence type="ECO:0000256" key="1">
    <source>
        <dbReference type="ARBA" id="ARBA00000707"/>
    </source>
</evidence>
<evidence type="ECO:0000313" key="21">
    <source>
        <dbReference type="RefSeq" id="XP_018538368.1"/>
    </source>
</evidence>
<comment type="similarity">
    <text evidence="15">Belongs to the peptidase C19 family.</text>
</comment>
<evidence type="ECO:0000259" key="17">
    <source>
        <dbReference type="PROSITE" id="PS50235"/>
    </source>
</evidence>
<dbReference type="InterPro" id="IPR013083">
    <property type="entry name" value="Znf_RING/FYVE/PHD"/>
</dbReference>
<dbReference type="SUPFAM" id="SSF57850">
    <property type="entry name" value="RING/U-box"/>
    <property type="match status" value="1"/>
</dbReference>
<evidence type="ECO:0000256" key="12">
    <source>
        <dbReference type="ARBA" id="ARBA00022833"/>
    </source>
</evidence>
<dbReference type="PANTHER" id="PTHR21646:SF34">
    <property type="entry name" value="UBIQUITIN CARBOXYL-TERMINAL HYDROLASE 45"/>
    <property type="match status" value="1"/>
</dbReference>
<evidence type="ECO:0000256" key="13">
    <source>
        <dbReference type="ARBA" id="ARBA00023242"/>
    </source>
</evidence>
<evidence type="ECO:0000256" key="10">
    <source>
        <dbReference type="ARBA" id="ARBA00022801"/>
    </source>
</evidence>
<dbReference type="RefSeq" id="XP_018538368.1">
    <property type="nucleotide sequence ID" value="XM_018682852.2"/>
</dbReference>
<gene>
    <name evidence="19" type="primary">USP45</name>
    <name evidence="21" type="synonym">usp45</name>
</gene>
<evidence type="ECO:0000256" key="5">
    <source>
        <dbReference type="ARBA" id="ARBA00022490"/>
    </source>
</evidence>
<dbReference type="Proteomes" id="UP000694890">
    <property type="component" value="Linkage group LG15"/>
</dbReference>
<dbReference type="OrthoDB" id="2020758at2759"/>
<dbReference type="GO" id="GO:0001917">
    <property type="term" value="C:photoreceptor inner segment"/>
    <property type="evidence" value="ECO:0007669"/>
    <property type="project" value="UniProtKB-SubCell"/>
</dbReference>
<evidence type="ECO:0000256" key="14">
    <source>
        <dbReference type="PROSITE-ProRule" id="PRU00502"/>
    </source>
</evidence>
<evidence type="ECO:0000256" key="8">
    <source>
        <dbReference type="ARBA" id="ARBA00022771"/>
    </source>
</evidence>
<name>A0A4W6E534_LATCA</name>
<organism evidence="19 20">
    <name type="scientific">Lates calcarifer</name>
    <name type="common">Barramundi</name>
    <name type="synonym">Holocentrus calcarifer</name>
    <dbReference type="NCBI Taxonomy" id="8187"/>
    <lineage>
        <taxon>Eukaryota</taxon>
        <taxon>Metazoa</taxon>
        <taxon>Chordata</taxon>
        <taxon>Craniata</taxon>
        <taxon>Vertebrata</taxon>
        <taxon>Euteleostomi</taxon>
        <taxon>Actinopterygii</taxon>
        <taxon>Neopterygii</taxon>
        <taxon>Teleostei</taxon>
        <taxon>Neoteleostei</taxon>
        <taxon>Acanthomorphata</taxon>
        <taxon>Carangaria</taxon>
        <taxon>Carangaria incertae sedis</taxon>
        <taxon>Centropomidae</taxon>
        <taxon>Lates</taxon>
    </lineage>
</organism>
<feature type="compositionally biased region" description="Basic and acidic residues" evidence="16">
    <location>
        <begin position="404"/>
        <end position="414"/>
    </location>
</feature>
<dbReference type="PROSITE" id="PS00972">
    <property type="entry name" value="USP_1"/>
    <property type="match status" value="1"/>
</dbReference>
<proteinExistence type="inferred from homology"/>
<feature type="compositionally biased region" description="Polar residues" evidence="16">
    <location>
        <begin position="423"/>
        <end position="445"/>
    </location>
</feature>
<feature type="region of interest" description="Disordered" evidence="16">
    <location>
        <begin position="481"/>
        <end position="554"/>
    </location>
</feature>
<evidence type="ECO:0000256" key="2">
    <source>
        <dbReference type="ARBA" id="ARBA00004123"/>
    </source>
</evidence>
<keyword evidence="9 15" id="KW-0833">Ubl conjugation pathway</keyword>
<comment type="catalytic activity">
    <reaction evidence="1 15">
        <text>Thiol-dependent hydrolysis of ester, thioester, amide, peptide and isopeptide bonds formed by the C-terminal Gly of ubiquitin (a 76-residue protein attached to proteins as an intracellular targeting signal).</text>
        <dbReference type="EC" id="3.4.19.12"/>
    </reaction>
</comment>
<feature type="domain" description="UBP-type" evidence="18">
    <location>
        <begin position="36"/>
        <end position="153"/>
    </location>
</feature>
<evidence type="ECO:0000256" key="11">
    <source>
        <dbReference type="ARBA" id="ARBA00022807"/>
    </source>
</evidence>
<reference evidence="20" key="1">
    <citation type="submission" date="2015-09" db="EMBL/GenBank/DDBJ databases">
        <authorList>
            <person name="Sai Rama Sridatta P."/>
        </authorList>
    </citation>
    <scope>NUCLEOTIDE SEQUENCE [LARGE SCALE GENOMIC DNA]</scope>
</reference>
<evidence type="ECO:0000256" key="7">
    <source>
        <dbReference type="ARBA" id="ARBA00022723"/>
    </source>
</evidence>
<dbReference type="Ensembl" id="ENSLCAT00010033422.1">
    <property type="protein sequence ID" value="ENSLCAP00010032656.1"/>
    <property type="gene ID" value="ENSLCAG00010015362.1"/>
</dbReference>